<dbReference type="Proteomes" id="UP000230646">
    <property type="component" value="Unassembled WGS sequence"/>
</dbReference>
<dbReference type="RefSeq" id="WP_406606948.1">
    <property type="nucleotide sequence ID" value="NZ_PFKO01000077.1"/>
</dbReference>
<dbReference type="GO" id="GO:0016836">
    <property type="term" value="F:hydro-lyase activity"/>
    <property type="evidence" value="ECO:0007669"/>
    <property type="project" value="InterPro"/>
</dbReference>
<evidence type="ECO:0000259" key="3">
    <source>
        <dbReference type="Pfam" id="PF05683"/>
    </source>
</evidence>
<evidence type="ECO:0000313" key="5">
    <source>
        <dbReference type="Proteomes" id="UP000230646"/>
    </source>
</evidence>
<dbReference type="InterPro" id="IPR036660">
    <property type="entry name" value="Fe-S_hydroAse_TtdB_cat_sf"/>
</dbReference>
<dbReference type="EMBL" id="PFKO01000077">
    <property type="protein sequence ID" value="PIY33461.1"/>
    <property type="molecule type" value="Genomic_DNA"/>
</dbReference>
<dbReference type="SUPFAM" id="SSF117457">
    <property type="entry name" value="FumA C-terminal domain-like"/>
    <property type="match status" value="1"/>
</dbReference>
<dbReference type="PANTHER" id="PTHR43351">
    <property type="entry name" value="L(+)-TARTRATE DEHYDRATASE SUBUNIT BETA"/>
    <property type="match status" value="1"/>
</dbReference>
<evidence type="ECO:0000256" key="1">
    <source>
        <dbReference type="ARBA" id="ARBA00008876"/>
    </source>
</evidence>
<feature type="domain" description="Fe-S hydro-lyase tartrate dehydratase beta-type catalytic" evidence="3">
    <location>
        <begin position="3"/>
        <end position="177"/>
    </location>
</feature>
<comment type="caution">
    <text evidence="4">The sequence shown here is derived from an EMBL/GenBank/DDBJ whole genome shotgun (WGS) entry which is preliminary data.</text>
</comment>
<dbReference type="NCBIfam" id="NF005310">
    <property type="entry name" value="PRK06842.1"/>
    <property type="match status" value="1"/>
</dbReference>
<protein>
    <submittedName>
        <fullName evidence="4">Fumarate hydratase</fullName>
    </submittedName>
</protein>
<organism evidence="4 5">
    <name type="scientific">Candidatus Infernicultor aquiphilus</name>
    <dbReference type="NCBI Taxonomy" id="1805029"/>
    <lineage>
        <taxon>Bacteria</taxon>
        <taxon>Pseudomonadati</taxon>
        <taxon>Atribacterota</taxon>
        <taxon>Candidatus Phoenicimicrobiia</taxon>
        <taxon>Candidatus Pheonicimicrobiales</taxon>
        <taxon>Candidatus Phoenicimicrobiaceae</taxon>
        <taxon>Candidatus Infernicultor</taxon>
    </lineage>
</organism>
<accession>A0A2M7PSS3</accession>
<evidence type="ECO:0000313" key="4">
    <source>
        <dbReference type="EMBL" id="PIY33461.1"/>
    </source>
</evidence>
<dbReference type="PANTHER" id="PTHR43351:SF2">
    <property type="entry name" value="L(+)-TARTRATE DEHYDRATASE SUBUNIT BETA-RELATED"/>
    <property type="match status" value="1"/>
</dbReference>
<keyword evidence="2" id="KW-0456">Lyase</keyword>
<dbReference type="InterPro" id="IPR004647">
    <property type="entry name" value="Fe-S_hydro-lyase_TtdB-typ_cat"/>
</dbReference>
<name>A0A2M7PSS3_9BACT</name>
<dbReference type="Gene3D" id="3.20.130.10">
    <property type="entry name" value="Fe-S hydro-lyase, tartrate dehydratase beta-type, catalytic domain"/>
    <property type="match status" value="1"/>
</dbReference>
<reference evidence="4 5" key="1">
    <citation type="submission" date="2017-09" db="EMBL/GenBank/DDBJ databases">
        <title>Depth-based differentiation of microbial function through sediment-hosted aquifers and enrichment of novel symbionts in the deep terrestrial subsurface.</title>
        <authorList>
            <person name="Probst A.J."/>
            <person name="Ladd B."/>
            <person name="Jarett J.K."/>
            <person name="Geller-Mcgrath D.E."/>
            <person name="Sieber C.M."/>
            <person name="Emerson J.B."/>
            <person name="Anantharaman K."/>
            <person name="Thomas B.C."/>
            <person name="Malmstrom R."/>
            <person name="Stieglmeier M."/>
            <person name="Klingl A."/>
            <person name="Woyke T."/>
            <person name="Ryan C.M."/>
            <person name="Banfield J.F."/>
        </authorList>
    </citation>
    <scope>NUCLEOTIDE SEQUENCE [LARGE SCALE GENOMIC DNA]</scope>
    <source>
        <strain evidence="4">CG_4_10_14_3_um_filter_34_13</strain>
    </source>
</reference>
<evidence type="ECO:0000256" key="2">
    <source>
        <dbReference type="ARBA" id="ARBA00023239"/>
    </source>
</evidence>
<gene>
    <name evidence="4" type="ORF">COZ07_02085</name>
</gene>
<sequence length="184" mass="20030">MAKIVKIVTPLTDEVVSNLKAGDRVSITGYIYTGRDAAHKRLFSLLQKGEKLPLEIKNQIIYYVGPAPAKPGYACGSAGPTTSYRMDPYTPALLDKGLKGMIGKGLRSKEVIESMKKNNAVYFHAVGGAAALIAKSIKKSEVVAYEDLGAEAIHRYYVEDFPVIVVIDAAGNNFYETEPPKYAK</sequence>
<dbReference type="NCBIfam" id="TIGR00723">
    <property type="entry name" value="ttdB_fumA_fumB"/>
    <property type="match status" value="1"/>
</dbReference>
<comment type="similarity">
    <text evidence="1">Belongs to the class-I fumarase family.</text>
</comment>
<dbReference type="Pfam" id="PF05683">
    <property type="entry name" value="Fumerase_C"/>
    <property type="match status" value="1"/>
</dbReference>
<dbReference type="AlphaFoldDB" id="A0A2M7PSS3"/>
<proteinExistence type="inferred from homology"/>